<dbReference type="SUPFAM" id="SSF56112">
    <property type="entry name" value="Protein kinase-like (PK-like)"/>
    <property type="match status" value="1"/>
</dbReference>
<feature type="region of interest" description="Disordered" evidence="8">
    <location>
        <begin position="308"/>
        <end position="331"/>
    </location>
</feature>
<keyword evidence="5" id="KW-0418">Kinase</keyword>
<sequence length="1362" mass="155157">MLGHMPTLYAHPENVDDMDHDDDDAWEMGAVGTQQPSRTNSYYARPLPSRTSRNASISAEMRQMPSRSSFTAYSHFVKRYRSSQLGAQDDPRNDPDSHYYQNGLGQLNDAGDSDEETQTSFSAADLSALALEDESSRPESRGEREQWRAMLASVLAGDVLKTEKTRIATVLASATSERDQYHNNLFMGIRAKLHGKSIDDMHKKLTEQRLRTVDVVINDVHKFCLPEYIPTADAMKQVAALLLRLDFVQSLYPSLKAFYADRPICQEPLFSTRRDALITWYTILTSVGYQVARLQRWTGSETLDVNQRNTSAEKPIGPHAGRQNRAGPSDIADGSSFAERVLKEETMQRMFERRFLVTVHAFLVAARNSQLILASLFKEMNLPTFEHALVPLIAFPTQLSQAALRLRLEYVTNLQDPEVMIIDQMTEDLKISIGLACLMKRQYEAFLEPDPDGNWNLPRCISDDYDTTILDSMKVFFKLIHWKLKSGAKGIYFKETDVLEAQWDTFNDVSLTVSRGSCLIGEELCSTTNKLMVRVTNYFDRQVQVPTGEEVRDSRRHRSHTPELETELQPGGMERMTTEQMVNWYKKILDSVRLRYRKLQRFVRELTHRFSNAAEYELEGVRMDLFIRTLVETGHFLVYTRSYEEDSTYIVASHSLRDRPDAITRILTEAYNVKEVINEDGSRVVGSKGYLTAEEEDEPQYLLLLTPLSAFLWNGHTEERPDIPKIALDPKDNRVRLIADGPQHRLTLAKEMFTDIFLLEDENGDAVEPEIVMRCETEQLANIPGVNRELRKIVRATTRLAESIINSVHYVRNALDSSDGYQELLENWYSFASDHAQHAQKFMERSNMIRFDRALIKHAISWVSFICDDCDPTDRNTFKWAVNALEFTFGRIKRNIQQLPEDQFQMLRHKVAMCMTLLIHHFDILGARSTIEAKKERERQAAMLKAQVPDVGDSKPILDYDDTAGTRGFWDKVSKELAEIEAIRLEKIEDEHHQALGRVLDSSKLEDRTLVFLASQSSNISIRWQQVKFIGAGAFGSVYSAVNLDNLTVMAVKEIKFQELSGLPNLYAQIKDELSVMEVLHHPNIVEYYGIEVHRDKVYIFEEYCQGGSLGALLEYGRIEDESIIQLYTMQMLDGLAYLHSQGIVHRDIKPDNILLDHRGVIKFVDFGAAKLLAKNQRTMQRTRRGLDNIPPPLPGKMQNSLTGTPMYMSPEVIKNEKRGRHGAMDIWSLGCVVLEFATGKKPWSNLDNEWAIMFHIGVATQLPPLPEPGQLSDLGVAFIKRCLTIDPIRRPTAEELKDDLWLSTLRATWTTYENTEAPADDEHNNSAAGQQAAILHDKEVAEIMCASPLVSSPSSPDEEAP</sequence>
<evidence type="ECO:0000259" key="9">
    <source>
        <dbReference type="PROSITE" id="PS50011"/>
    </source>
</evidence>
<dbReference type="PROSITE" id="PS00108">
    <property type="entry name" value="PROTEIN_KINASE_ST"/>
    <property type="match status" value="1"/>
</dbReference>
<dbReference type="Pfam" id="PF00069">
    <property type="entry name" value="Pkinase"/>
    <property type="match status" value="1"/>
</dbReference>
<dbReference type="CDD" id="cd06626">
    <property type="entry name" value="STKc_MEKK4"/>
    <property type="match status" value="1"/>
</dbReference>
<dbReference type="InterPro" id="IPR050538">
    <property type="entry name" value="MAP_kinase_kinase_kinase"/>
</dbReference>
<evidence type="ECO:0000256" key="8">
    <source>
        <dbReference type="SAM" id="MobiDB-lite"/>
    </source>
</evidence>
<keyword evidence="4 7" id="KW-0547">Nucleotide-binding</keyword>
<evidence type="ECO:0000256" key="5">
    <source>
        <dbReference type="ARBA" id="ARBA00022777"/>
    </source>
</evidence>
<dbReference type="InterPro" id="IPR008271">
    <property type="entry name" value="Ser/Thr_kinase_AS"/>
</dbReference>
<evidence type="ECO:0000313" key="10">
    <source>
        <dbReference type="EMBL" id="KAJ7225934.1"/>
    </source>
</evidence>
<dbReference type="InterPro" id="IPR000719">
    <property type="entry name" value="Prot_kinase_dom"/>
</dbReference>
<dbReference type="GO" id="GO:0005524">
    <property type="term" value="F:ATP binding"/>
    <property type="evidence" value="ECO:0007669"/>
    <property type="project" value="UniProtKB-UniRule"/>
</dbReference>
<evidence type="ECO:0000256" key="2">
    <source>
        <dbReference type="ARBA" id="ARBA00022527"/>
    </source>
</evidence>
<evidence type="ECO:0000256" key="6">
    <source>
        <dbReference type="ARBA" id="ARBA00022840"/>
    </source>
</evidence>
<accession>A0AAD7E3W5</accession>
<dbReference type="InterPro" id="IPR011009">
    <property type="entry name" value="Kinase-like_dom_sf"/>
</dbReference>
<reference evidence="10" key="1">
    <citation type="submission" date="2023-03" db="EMBL/GenBank/DDBJ databases">
        <title>Massive genome expansion in bonnet fungi (Mycena s.s.) driven by repeated elements and novel gene families across ecological guilds.</title>
        <authorList>
            <consortium name="Lawrence Berkeley National Laboratory"/>
            <person name="Harder C.B."/>
            <person name="Miyauchi S."/>
            <person name="Viragh M."/>
            <person name="Kuo A."/>
            <person name="Thoen E."/>
            <person name="Andreopoulos B."/>
            <person name="Lu D."/>
            <person name="Skrede I."/>
            <person name="Drula E."/>
            <person name="Henrissat B."/>
            <person name="Morin E."/>
            <person name="Kohler A."/>
            <person name="Barry K."/>
            <person name="LaButti K."/>
            <person name="Morin E."/>
            <person name="Salamov A."/>
            <person name="Lipzen A."/>
            <person name="Mereny Z."/>
            <person name="Hegedus B."/>
            <person name="Baldrian P."/>
            <person name="Stursova M."/>
            <person name="Weitz H."/>
            <person name="Taylor A."/>
            <person name="Grigoriev I.V."/>
            <person name="Nagy L.G."/>
            <person name="Martin F."/>
            <person name="Kauserud H."/>
        </authorList>
    </citation>
    <scope>NUCLEOTIDE SEQUENCE</scope>
    <source>
        <strain evidence="10">9144</strain>
    </source>
</reference>
<feature type="compositionally biased region" description="Basic and acidic residues" evidence="8">
    <location>
        <begin position="134"/>
        <end position="145"/>
    </location>
</feature>
<dbReference type="PROSITE" id="PS00107">
    <property type="entry name" value="PROTEIN_KINASE_ATP"/>
    <property type="match status" value="1"/>
</dbReference>
<comment type="caution">
    <text evidence="10">The sequence shown here is derived from an EMBL/GenBank/DDBJ whole genome shotgun (WGS) entry which is preliminary data.</text>
</comment>
<evidence type="ECO:0000256" key="4">
    <source>
        <dbReference type="ARBA" id="ARBA00022741"/>
    </source>
</evidence>
<protein>
    <recommendedName>
        <fullName evidence="9">Protein kinase domain-containing protein</fullName>
    </recommendedName>
</protein>
<proteinExistence type="inferred from homology"/>
<feature type="region of interest" description="Disordered" evidence="8">
    <location>
        <begin position="82"/>
        <end position="145"/>
    </location>
</feature>
<evidence type="ECO:0000313" key="11">
    <source>
        <dbReference type="Proteomes" id="UP001219525"/>
    </source>
</evidence>
<feature type="domain" description="Protein kinase" evidence="9">
    <location>
        <begin position="1024"/>
        <end position="1303"/>
    </location>
</feature>
<dbReference type="SMART" id="SM00220">
    <property type="entry name" value="S_TKc"/>
    <property type="match status" value="1"/>
</dbReference>
<keyword evidence="2" id="KW-0723">Serine/threonine-protein kinase</keyword>
<dbReference type="PROSITE" id="PS50011">
    <property type="entry name" value="PROTEIN_KINASE_DOM"/>
    <property type="match status" value="1"/>
</dbReference>
<feature type="binding site" evidence="7">
    <location>
        <position position="1053"/>
    </location>
    <ligand>
        <name>ATP</name>
        <dbReference type="ChEBI" id="CHEBI:30616"/>
    </ligand>
</feature>
<dbReference type="GO" id="GO:0004674">
    <property type="term" value="F:protein serine/threonine kinase activity"/>
    <property type="evidence" value="ECO:0007669"/>
    <property type="project" value="UniProtKB-KW"/>
</dbReference>
<name>A0AAD7E3W5_9AGAR</name>
<feature type="region of interest" description="Disordered" evidence="8">
    <location>
        <begin position="548"/>
        <end position="567"/>
    </location>
</feature>
<dbReference type="Gene3D" id="1.10.510.10">
    <property type="entry name" value="Transferase(Phosphotransferase) domain 1"/>
    <property type="match status" value="1"/>
</dbReference>
<keyword evidence="11" id="KW-1185">Reference proteome</keyword>
<comment type="similarity">
    <text evidence="1">Belongs to the protein kinase superfamily. STE Ser/Thr protein kinase family. MAP kinase kinase kinase subfamily.</text>
</comment>
<keyword evidence="3" id="KW-0808">Transferase</keyword>
<dbReference type="GO" id="GO:0038066">
    <property type="term" value="P:p38MAPK cascade"/>
    <property type="evidence" value="ECO:0007669"/>
    <property type="project" value="TreeGrafter"/>
</dbReference>
<gene>
    <name evidence="10" type="ORF">GGX14DRAFT_641984</name>
</gene>
<dbReference type="Proteomes" id="UP001219525">
    <property type="component" value="Unassembled WGS sequence"/>
</dbReference>
<dbReference type="PANTHER" id="PTHR48016:SF32">
    <property type="entry name" value="MITOGEN-ACTIVATED PROTEIN KINASE KINASE KINASE 4"/>
    <property type="match status" value="1"/>
</dbReference>
<evidence type="ECO:0000256" key="7">
    <source>
        <dbReference type="PROSITE-ProRule" id="PRU10141"/>
    </source>
</evidence>
<dbReference type="InterPro" id="IPR017441">
    <property type="entry name" value="Protein_kinase_ATP_BS"/>
</dbReference>
<organism evidence="10 11">
    <name type="scientific">Mycena pura</name>
    <dbReference type="NCBI Taxonomy" id="153505"/>
    <lineage>
        <taxon>Eukaryota</taxon>
        <taxon>Fungi</taxon>
        <taxon>Dikarya</taxon>
        <taxon>Basidiomycota</taxon>
        <taxon>Agaricomycotina</taxon>
        <taxon>Agaricomycetes</taxon>
        <taxon>Agaricomycetidae</taxon>
        <taxon>Agaricales</taxon>
        <taxon>Marasmiineae</taxon>
        <taxon>Mycenaceae</taxon>
        <taxon>Mycena</taxon>
    </lineage>
</organism>
<keyword evidence="6 7" id="KW-0067">ATP-binding</keyword>
<dbReference type="EMBL" id="JARJCW010000004">
    <property type="protein sequence ID" value="KAJ7225934.1"/>
    <property type="molecule type" value="Genomic_DNA"/>
</dbReference>
<evidence type="ECO:0000256" key="3">
    <source>
        <dbReference type="ARBA" id="ARBA00022679"/>
    </source>
</evidence>
<evidence type="ECO:0000256" key="1">
    <source>
        <dbReference type="ARBA" id="ARBA00006529"/>
    </source>
</evidence>
<dbReference type="PANTHER" id="PTHR48016">
    <property type="entry name" value="MAP KINASE KINASE KINASE SSK2-RELATED-RELATED"/>
    <property type="match status" value="1"/>
</dbReference>